<protein>
    <recommendedName>
        <fullName evidence="3">DUF1108 domain-containing protein</fullName>
    </recommendedName>
</protein>
<reference evidence="1 2" key="1">
    <citation type="journal article" date="2018" name="Vet. Microbiol.">
        <title>Clonal diversity and geographic distribution of methicillin-resistant Staphylococcus pseudintermedius from Australian animals: Discovery of novel sequence types.</title>
        <authorList>
            <person name="Worthing K.A."/>
            <person name="Abraham S."/>
            <person name="Coombs G.W."/>
            <person name="Pang S."/>
            <person name="Saputra S."/>
            <person name="Jordan D."/>
            <person name="Trott D.J."/>
            <person name="Norris J.M."/>
        </authorList>
    </citation>
    <scope>NUCLEOTIDE SEQUENCE [LARGE SCALE GENOMIC DNA]</scope>
    <source>
        <strain evidence="1 2">ST71 3</strain>
    </source>
</reference>
<comment type="caution">
    <text evidence="1">The sequence shown here is derived from an EMBL/GenBank/DDBJ whole genome shotgun (WGS) entry which is preliminary data.</text>
</comment>
<dbReference type="STRING" id="937773.SPSINT_0552"/>
<evidence type="ECO:0000313" key="2">
    <source>
        <dbReference type="Proteomes" id="UP000246351"/>
    </source>
</evidence>
<dbReference type="EMBL" id="QEIV01000511">
    <property type="protein sequence ID" value="PWZ98790.1"/>
    <property type="molecule type" value="Genomic_DNA"/>
</dbReference>
<feature type="non-terminal residue" evidence="1">
    <location>
        <position position="1"/>
    </location>
</feature>
<proteinExistence type="predicted"/>
<evidence type="ECO:0008006" key="3">
    <source>
        <dbReference type="Google" id="ProtNLM"/>
    </source>
</evidence>
<dbReference type="InterPro" id="IPR009494">
    <property type="entry name" value="DUF1108"/>
</dbReference>
<sequence length="82" mass="9523">NGEEFSGIIEVEGFKFRKHVTRQDDYILIEITDMTYKTVAETKVYDVSDVDIAQEVINVALYDYIENQTDDLDKIMAQLIKN</sequence>
<gene>
    <name evidence="1" type="ORF">DD924_06165</name>
</gene>
<dbReference type="Proteomes" id="UP000246351">
    <property type="component" value="Unassembled WGS sequence"/>
</dbReference>
<dbReference type="AlphaFoldDB" id="A0A317Z948"/>
<evidence type="ECO:0000313" key="1">
    <source>
        <dbReference type="EMBL" id="PWZ98790.1"/>
    </source>
</evidence>
<name>A0A317Z948_STAPS</name>
<accession>A0A317Z948</accession>
<organism evidence="1 2">
    <name type="scientific">Staphylococcus pseudintermedius</name>
    <dbReference type="NCBI Taxonomy" id="283734"/>
    <lineage>
        <taxon>Bacteria</taxon>
        <taxon>Bacillati</taxon>
        <taxon>Bacillota</taxon>
        <taxon>Bacilli</taxon>
        <taxon>Bacillales</taxon>
        <taxon>Staphylococcaceae</taxon>
        <taxon>Staphylococcus</taxon>
        <taxon>Staphylococcus intermedius group</taxon>
    </lineage>
</organism>
<dbReference type="Pfam" id="PF06531">
    <property type="entry name" value="DUF1108"/>
    <property type="match status" value="1"/>
</dbReference>